<evidence type="ECO:0000313" key="8">
    <source>
        <dbReference type="Proteomes" id="UP000464262"/>
    </source>
</evidence>
<dbReference type="KEGG" id="vas:GT360_19065"/>
<dbReference type="Pfam" id="PF02656">
    <property type="entry name" value="DUF202"/>
    <property type="match status" value="1"/>
</dbReference>
<name>A0A7Z2YFL4_9VIBR</name>
<evidence type="ECO:0000256" key="3">
    <source>
        <dbReference type="ARBA" id="ARBA00022989"/>
    </source>
</evidence>
<evidence type="ECO:0000256" key="4">
    <source>
        <dbReference type="ARBA" id="ARBA00023136"/>
    </source>
</evidence>
<feature type="transmembrane region" description="Helical" evidence="5">
    <location>
        <begin position="66"/>
        <end position="88"/>
    </location>
</feature>
<evidence type="ECO:0000256" key="5">
    <source>
        <dbReference type="SAM" id="Phobius"/>
    </source>
</evidence>
<keyword evidence="4 5" id="KW-0472">Membrane</keyword>
<dbReference type="EMBL" id="CP047476">
    <property type="protein sequence ID" value="QIA65627.1"/>
    <property type="molecule type" value="Genomic_DNA"/>
</dbReference>
<keyword evidence="2 5" id="KW-0812">Transmembrane</keyword>
<feature type="transmembrane region" description="Helical" evidence="5">
    <location>
        <begin position="12"/>
        <end position="35"/>
    </location>
</feature>
<dbReference type="GO" id="GO:0012505">
    <property type="term" value="C:endomembrane system"/>
    <property type="evidence" value="ECO:0007669"/>
    <property type="project" value="UniProtKB-SubCell"/>
</dbReference>
<feature type="transmembrane region" description="Helical" evidence="5">
    <location>
        <begin position="41"/>
        <end position="59"/>
    </location>
</feature>
<keyword evidence="3 5" id="KW-1133">Transmembrane helix</keyword>
<reference evidence="7 8" key="1">
    <citation type="submission" date="2020-01" db="EMBL/GenBank/DDBJ databases">
        <title>Whole genome and functional gene identification of agarase of Vibrio HN897.</title>
        <authorList>
            <person name="Liu Y."/>
            <person name="Zhao Z."/>
        </authorList>
    </citation>
    <scope>NUCLEOTIDE SEQUENCE [LARGE SCALE GENOMIC DNA]</scope>
    <source>
        <strain evidence="7 8">HN897</strain>
    </source>
</reference>
<dbReference type="AlphaFoldDB" id="A0A7Z2YFL4"/>
<sequence length="89" mass="10096">MNQVKGLQKERTALSWLRTQLVLFGIGIILFRFSMSHANPIIFVASIFAMLVACSCTLSRSKYIKLIVSTVIFLLASTYILQMTSQFFK</sequence>
<keyword evidence="8" id="KW-1185">Reference proteome</keyword>
<evidence type="ECO:0000256" key="2">
    <source>
        <dbReference type="ARBA" id="ARBA00022692"/>
    </source>
</evidence>
<evidence type="ECO:0000256" key="1">
    <source>
        <dbReference type="ARBA" id="ARBA00004127"/>
    </source>
</evidence>
<dbReference type="InterPro" id="IPR003807">
    <property type="entry name" value="DUF202"/>
</dbReference>
<evidence type="ECO:0000313" key="7">
    <source>
        <dbReference type="EMBL" id="QIA65627.1"/>
    </source>
</evidence>
<gene>
    <name evidence="7" type="ORF">GT360_19065</name>
</gene>
<proteinExistence type="predicted"/>
<organism evidence="7 8">
    <name type="scientific">Vibrio astriarenae</name>
    <dbReference type="NCBI Taxonomy" id="1481923"/>
    <lineage>
        <taxon>Bacteria</taxon>
        <taxon>Pseudomonadati</taxon>
        <taxon>Pseudomonadota</taxon>
        <taxon>Gammaproteobacteria</taxon>
        <taxon>Vibrionales</taxon>
        <taxon>Vibrionaceae</taxon>
        <taxon>Vibrio</taxon>
    </lineage>
</organism>
<accession>A0A7Z2YFL4</accession>
<dbReference type="RefSeq" id="WP_164650526.1">
    <property type="nucleotide sequence ID" value="NZ_CP047476.1"/>
</dbReference>
<comment type="subcellular location">
    <subcellularLocation>
        <location evidence="1">Endomembrane system</location>
        <topology evidence="1">Multi-pass membrane protein</topology>
    </subcellularLocation>
</comment>
<protein>
    <submittedName>
        <fullName evidence="7">DUF202 domain-containing protein</fullName>
    </submittedName>
</protein>
<evidence type="ECO:0000259" key="6">
    <source>
        <dbReference type="Pfam" id="PF02656"/>
    </source>
</evidence>
<dbReference type="Proteomes" id="UP000464262">
    <property type="component" value="Chromosome 2"/>
</dbReference>
<feature type="domain" description="DUF202" evidence="6">
    <location>
        <begin position="6"/>
        <end position="57"/>
    </location>
</feature>